<protein>
    <submittedName>
        <fullName evidence="1">Transposase</fullName>
    </submittedName>
</protein>
<evidence type="ECO:0000313" key="1">
    <source>
        <dbReference type="EMBL" id="CAH04697.1"/>
    </source>
</evidence>
<dbReference type="RefSeq" id="NP_001023668.1">
    <property type="nucleotide sequence ID" value="NM_001028497.5"/>
</dbReference>
<sequence length="320" mass="35606">MSFYSAHQLALALEGLQRALDEIGIYSDILEDALLIACNVPVAEKTSILNDFQRADTINYGGLAAAIRANLAPDVCERRITEFQKKYAHGTDDQRLELLSDESVWRLEAYEAFADAEPLSTLEKIRLGVIGGPIDSIDPNWPLRKIAPERFLNDRWSRAVHDPRRIRRKIIGHRLPYRTKAEPDVPYGIPKRARLAARENSGPVRAPPLLGGAHPGQFRARGPAGVGVVSRHTRQFGAARGVLRGPTGNRVVPLFPVQIRARPPAPSQTIIRVQETERVKLEPTDNSYGCNSRIGETWPKKARRKANRIVSKQSTIGKLS</sequence>
<organism evidence="1 2">
    <name type="scientific">Caenorhabditis elegans</name>
    <dbReference type="NCBI Taxonomy" id="6239"/>
    <lineage>
        <taxon>Eukaryota</taxon>
        <taxon>Metazoa</taxon>
        <taxon>Ecdysozoa</taxon>
        <taxon>Nematoda</taxon>
        <taxon>Chromadorea</taxon>
        <taxon>Rhabditida</taxon>
        <taxon>Rhabditina</taxon>
        <taxon>Rhabditomorpha</taxon>
        <taxon>Rhabditoidea</taxon>
        <taxon>Rhabditidae</taxon>
        <taxon>Peloderinae</taxon>
        <taxon>Caenorhabditis</taxon>
    </lineage>
</organism>
<dbReference type="PaxDb" id="6239-C18D4.6c"/>
<dbReference type="STRING" id="6239.C18D4.6c.1"/>
<evidence type="ECO:0000313" key="3">
    <source>
        <dbReference type="WormBase" id="C18D4.6c"/>
    </source>
</evidence>
<dbReference type="AGR" id="WB:WBGene00007675"/>
<dbReference type="EMBL" id="BX284605">
    <property type="protein sequence ID" value="CAH04697.1"/>
    <property type="molecule type" value="Genomic_DNA"/>
</dbReference>
<dbReference type="CTD" id="180155"/>
<gene>
    <name evidence="1 3" type="ORF">C18D4.6</name>
    <name evidence="1" type="ORF">CELE_C18D4.6</name>
</gene>
<dbReference type="Bgee" id="WBGene00007675">
    <property type="expression patterns" value="Expressed in pharyngeal muscle cell (C elegans) and 3 other cell types or tissues"/>
</dbReference>
<dbReference type="InParanoid" id="Q6BER7"/>
<evidence type="ECO:0000313" key="2">
    <source>
        <dbReference type="Proteomes" id="UP000001940"/>
    </source>
</evidence>
<dbReference type="Proteomes" id="UP000001940">
    <property type="component" value="Chromosome V"/>
</dbReference>
<reference evidence="1 2" key="1">
    <citation type="journal article" date="1998" name="Science">
        <title>Genome sequence of the nematode C. elegans: a platform for investigating biology.</title>
        <authorList>
            <consortium name="The C. elegans sequencing consortium"/>
            <person name="Sulson J.E."/>
            <person name="Waterston R."/>
        </authorList>
    </citation>
    <scope>NUCLEOTIDE SEQUENCE [LARGE SCALE GENOMIC DNA]</scope>
    <source>
        <strain evidence="1 2">Bristol N2</strain>
    </source>
</reference>
<dbReference type="GeneID" id="180155"/>
<dbReference type="UCSC" id="C18D4.6c">
    <property type="organism name" value="c. elegans"/>
</dbReference>
<dbReference type="KEGG" id="cel:CELE_C18D4.6"/>
<proteinExistence type="predicted"/>
<dbReference type="WormBase" id="C18D4.6c">
    <property type="protein sequence ID" value="CE36469"/>
    <property type="gene ID" value="WBGene00007675"/>
</dbReference>
<keyword evidence="2" id="KW-1185">Reference proteome</keyword>
<accession>Q6BER7</accession>
<name>Q6BER7_CAEEL</name>
<dbReference type="AlphaFoldDB" id="Q6BER7"/>
<dbReference type="ExpressionAtlas" id="Q6BER7">
    <property type="expression patterns" value="baseline and differential"/>
</dbReference>